<gene>
    <name evidence="1" type="ORF">Pcinc_036871</name>
</gene>
<organism evidence="1 2">
    <name type="scientific">Petrolisthes cinctipes</name>
    <name type="common">Flat porcelain crab</name>
    <dbReference type="NCBI Taxonomy" id="88211"/>
    <lineage>
        <taxon>Eukaryota</taxon>
        <taxon>Metazoa</taxon>
        <taxon>Ecdysozoa</taxon>
        <taxon>Arthropoda</taxon>
        <taxon>Crustacea</taxon>
        <taxon>Multicrustacea</taxon>
        <taxon>Malacostraca</taxon>
        <taxon>Eumalacostraca</taxon>
        <taxon>Eucarida</taxon>
        <taxon>Decapoda</taxon>
        <taxon>Pleocyemata</taxon>
        <taxon>Anomura</taxon>
        <taxon>Galatheoidea</taxon>
        <taxon>Porcellanidae</taxon>
        <taxon>Petrolisthes</taxon>
    </lineage>
</organism>
<name>A0AAE1EPC3_PETCI</name>
<protein>
    <submittedName>
        <fullName evidence="1">Uncharacterized protein</fullName>
    </submittedName>
</protein>
<sequence length="132" mass="14670">MKAGTRETHLELLCLCGNEPLTRITRLISTSSRLTSYPHPSSLILSHSLPPPTHLQFLPFLPTPPLPSPSPPHYHSIIPSPSSLHHHPFTITPYPAPYSPTLTHPIPLLTLVALTIFGYLFPVPEHDDFHLT</sequence>
<evidence type="ECO:0000313" key="2">
    <source>
        <dbReference type="Proteomes" id="UP001286313"/>
    </source>
</evidence>
<dbReference type="AlphaFoldDB" id="A0AAE1EPC3"/>
<comment type="caution">
    <text evidence="1">The sequence shown here is derived from an EMBL/GenBank/DDBJ whole genome shotgun (WGS) entry which is preliminary data.</text>
</comment>
<reference evidence="1" key="1">
    <citation type="submission" date="2023-10" db="EMBL/GenBank/DDBJ databases">
        <title>Genome assemblies of two species of porcelain crab, Petrolisthes cinctipes and Petrolisthes manimaculis (Anomura: Porcellanidae).</title>
        <authorList>
            <person name="Angst P."/>
        </authorList>
    </citation>
    <scope>NUCLEOTIDE SEQUENCE</scope>
    <source>
        <strain evidence="1">PB745_01</strain>
        <tissue evidence="1">Gill</tissue>
    </source>
</reference>
<proteinExistence type="predicted"/>
<dbReference type="Proteomes" id="UP001286313">
    <property type="component" value="Unassembled WGS sequence"/>
</dbReference>
<dbReference type="EMBL" id="JAWQEG010005771">
    <property type="protein sequence ID" value="KAK3856841.1"/>
    <property type="molecule type" value="Genomic_DNA"/>
</dbReference>
<keyword evidence="2" id="KW-1185">Reference proteome</keyword>
<accession>A0AAE1EPC3</accession>
<evidence type="ECO:0000313" key="1">
    <source>
        <dbReference type="EMBL" id="KAK3856841.1"/>
    </source>
</evidence>